<gene>
    <name evidence="1" type="ORF">GCM10007392_32530</name>
</gene>
<dbReference type="Proteomes" id="UP000626148">
    <property type="component" value="Unassembled WGS sequence"/>
</dbReference>
<protein>
    <recommendedName>
        <fullName evidence="3">PilZ domain-containing protein</fullName>
    </recommendedName>
</protein>
<reference evidence="1" key="1">
    <citation type="journal article" date="2014" name="Int. J. Syst. Evol. Microbiol.">
        <title>Complete genome sequence of Corynebacterium casei LMG S-19264T (=DSM 44701T), isolated from a smear-ripened cheese.</title>
        <authorList>
            <consortium name="US DOE Joint Genome Institute (JGI-PGF)"/>
            <person name="Walter F."/>
            <person name="Albersmeier A."/>
            <person name="Kalinowski J."/>
            <person name="Ruckert C."/>
        </authorList>
    </citation>
    <scope>NUCLEOTIDE SEQUENCE</scope>
    <source>
        <strain evidence="1">KCTC 22169</strain>
    </source>
</reference>
<dbReference type="EMBL" id="BMXR01000008">
    <property type="protein sequence ID" value="GGX62161.1"/>
    <property type="molecule type" value="Genomic_DNA"/>
</dbReference>
<keyword evidence="2" id="KW-1185">Reference proteome</keyword>
<sequence>MSFAALRLTLPNQGLHISRETLALYRDVLVDQVMDSDDVGPHLEKITPYLHNLNRMPLDGETRLSLTESLIHHYLLFIQQVDRGEESPEKHLAKLLPECNREISYAAKLILRDCAHHSKEEQARFVYWSVCALAEHLADFSRHYRPQPGALWGELHRLYLHARQRWLTDFRGNPPDRRDIESRYKQSLLLAASQPEHLSPTEQAILDGYLQRWSFRARLDHQESREFNSRYFYVDLASNLGVQTARQIQGAGNDESILVLNPLPLIEQGRHHMKQVRHGLAAEKVGLPSNLDNIDLFMALKKGIAAWRQEGSRRFERNDCDNPTQVAVGLHTIHHYLRVPGQASNDLVPTRLLNRSKLGACLRLEDPNIAVHVGDIIIHRDPGDSKEHLGVIRWLRQSGKGRVFGLEYLVGNFQPVAVRIDDRISEAVLLSNQESDSLITHKGYCTTNTSVRLKNFKQGLALEARAQSLVQRGQTTDQVRLKRTAV</sequence>
<dbReference type="RefSeq" id="WP_189610598.1">
    <property type="nucleotide sequence ID" value="NZ_BMXR01000008.1"/>
</dbReference>
<organism evidence="1 2">
    <name type="scientific">Saccharospirillum salsuginis</name>
    <dbReference type="NCBI Taxonomy" id="418750"/>
    <lineage>
        <taxon>Bacteria</taxon>
        <taxon>Pseudomonadati</taxon>
        <taxon>Pseudomonadota</taxon>
        <taxon>Gammaproteobacteria</taxon>
        <taxon>Oceanospirillales</taxon>
        <taxon>Saccharospirillaceae</taxon>
        <taxon>Saccharospirillum</taxon>
    </lineage>
</organism>
<comment type="caution">
    <text evidence="1">The sequence shown here is derived from an EMBL/GenBank/DDBJ whole genome shotgun (WGS) entry which is preliminary data.</text>
</comment>
<evidence type="ECO:0000313" key="1">
    <source>
        <dbReference type="EMBL" id="GGX62161.1"/>
    </source>
</evidence>
<reference evidence="1" key="2">
    <citation type="submission" date="2020-09" db="EMBL/GenBank/DDBJ databases">
        <authorList>
            <person name="Sun Q."/>
            <person name="Kim S."/>
        </authorList>
    </citation>
    <scope>NUCLEOTIDE SEQUENCE</scope>
    <source>
        <strain evidence="1">KCTC 22169</strain>
    </source>
</reference>
<proteinExistence type="predicted"/>
<evidence type="ECO:0000313" key="2">
    <source>
        <dbReference type="Proteomes" id="UP000626148"/>
    </source>
</evidence>
<name>A0A918KGW1_9GAMM</name>
<accession>A0A918KGW1</accession>
<dbReference type="AlphaFoldDB" id="A0A918KGW1"/>
<evidence type="ECO:0008006" key="3">
    <source>
        <dbReference type="Google" id="ProtNLM"/>
    </source>
</evidence>